<protein>
    <submittedName>
        <fullName evidence="1">Uncharacterized protein</fullName>
    </submittedName>
</protein>
<gene>
    <name evidence="1" type="ORF">H2198_008113</name>
</gene>
<comment type="caution">
    <text evidence="1">The sequence shown here is derived from an EMBL/GenBank/DDBJ whole genome shotgun (WGS) entry which is preliminary data.</text>
</comment>
<accession>A0ACC2ZXZ7</accession>
<keyword evidence="2" id="KW-1185">Reference proteome</keyword>
<sequence>MTINWRQRAPILRVLAAVYAELGEDAFRGRYGRIAKLYGNEATYDAIKSFFAKEIVKMAEDLKARVADHKDEFNEVSHGQRLGAMRRPIRLALDDDDDEVIVMGEREVEMEVRNDQSARQGRTRYESFADGCDLNSPVRDSVGINALNSGHLPSATPGPSFDAGTQKQASETHIGKQTLRRKRPYSNIEEPDIVPLSFGYITNRGKHHCALCTTELLNADILRKHESLSELHLANLKDPVAVSRGYATLAEFKNLSGNASRQQNRPNPALSNTSGFNRRDEAVAGRQSEQREQSSTPHHRLGSTLTRNENDTVLDTIHVAEPRGGRMQRSPQRSNRNADNHEGESGPTPDIEIVEHSAKDKRNGPAQIVPRSQSATPGTHLHPHIDNGASTEQQGRSTAVPKRSHDDTRPKDVPPTWIAQILLSSGMELLAKKCIEEHPELKAGFYKCIQDMQTSRRVGAAEMRDRAWDDAAERGENVEK</sequence>
<evidence type="ECO:0000313" key="1">
    <source>
        <dbReference type="EMBL" id="KAJ9652633.1"/>
    </source>
</evidence>
<organism evidence="1 2">
    <name type="scientific">Neophaeococcomyces mojaviensis</name>
    <dbReference type="NCBI Taxonomy" id="3383035"/>
    <lineage>
        <taxon>Eukaryota</taxon>
        <taxon>Fungi</taxon>
        <taxon>Dikarya</taxon>
        <taxon>Ascomycota</taxon>
        <taxon>Pezizomycotina</taxon>
        <taxon>Eurotiomycetes</taxon>
        <taxon>Chaetothyriomycetidae</taxon>
        <taxon>Chaetothyriales</taxon>
        <taxon>Chaetothyriales incertae sedis</taxon>
        <taxon>Neophaeococcomyces</taxon>
    </lineage>
</organism>
<dbReference type="Proteomes" id="UP001172386">
    <property type="component" value="Unassembled WGS sequence"/>
</dbReference>
<name>A0ACC2ZXZ7_9EURO</name>
<evidence type="ECO:0000313" key="2">
    <source>
        <dbReference type="Proteomes" id="UP001172386"/>
    </source>
</evidence>
<dbReference type="EMBL" id="JAPDRQ010000189">
    <property type="protein sequence ID" value="KAJ9652633.1"/>
    <property type="molecule type" value="Genomic_DNA"/>
</dbReference>
<proteinExistence type="predicted"/>
<reference evidence="1" key="1">
    <citation type="submission" date="2022-10" db="EMBL/GenBank/DDBJ databases">
        <title>Culturing micro-colonial fungi from biological soil crusts in the Mojave desert and describing Neophaeococcomyces mojavensis, and introducing the new genera and species Taxawa tesnikishii.</title>
        <authorList>
            <person name="Kurbessoian T."/>
            <person name="Stajich J.E."/>
        </authorList>
    </citation>
    <scope>NUCLEOTIDE SEQUENCE</scope>
    <source>
        <strain evidence="1">JES_112</strain>
    </source>
</reference>